<dbReference type="Proteomes" id="UP000231932">
    <property type="component" value="Chromosome"/>
</dbReference>
<gene>
    <name evidence="1" type="ORF">CVV65_13160</name>
</gene>
<dbReference type="Pfam" id="PF05762">
    <property type="entry name" value="VWA_CoxE"/>
    <property type="match status" value="1"/>
</dbReference>
<keyword evidence="2" id="KW-1185">Reference proteome</keyword>
<dbReference type="OrthoDB" id="9790469at2"/>
<dbReference type="PANTHER" id="PTHR39338:SF6">
    <property type="entry name" value="BLL5662 PROTEIN"/>
    <property type="match status" value="1"/>
</dbReference>
<reference evidence="2" key="1">
    <citation type="submission" date="2017-11" db="EMBL/GenBank/DDBJ databases">
        <title>Complete Genome Sequence of Kyrpidia sp. Strain EA-1, a thermophilic, hydrogen-oxidizing Bacterium, isolated from the Azores.</title>
        <authorList>
            <person name="Reiner J.E."/>
            <person name="Lapp C.J."/>
            <person name="Bunk B."/>
            <person name="Gescher J."/>
        </authorList>
    </citation>
    <scope>NUCLEOTIDE SEQUENCE [LARGE SCALE GENOMIC DNA]</scope>
    <source>
        <strain evidence="2">EA-1</strain>
    </source>
</reference>
<name>A0A2K8N8U7_9BACL</name>
<dbReference type="CDD" id="cd00198">
    <property type="entry name" value="vWFA"/>
    <property type="match status" value="1"/>
</dbReference>
<evidence type="ECO:0000313" key="2">
    <source>
        <dbReference type="Proteomes" id="UP000231932"/>
    </source>
</evidence>
<dbReference type="SUPFAM" id="SSF53300">
    <property type="entry name" value="vWA-like"/>
    <property type="match status" value="1"/>
</dbReference>
<sequence>MSTDRGDHLLSERALLESGNRILANCAVFFRGLRRMGIPVSAEQEALALEVLACLPPGDETAIREGWRAILAHNPTERQWFDTAWRQFVLMLIGVREPLVATQTLMASVARLRASWRNPPQVIWLGAGRDDSEQSQAEAQVPLVVRGGRSVEETLRDRDAARLTPEELRQLEKVDVAPLWRSSRRERTGRKGRHWDPSATLRSAARCGECLELKRRRRVVRKRRAVWVCDVSGSMEPYSRMVLRFVYAVARAGNPVELFVCSTRLTRLTPALALRDADRALAEMIGGAPDWSGGTRLAAGLRRLRLEWGRRLLPGSALILVTDGLEAEDPEALGAEVQRLRGLASRTIWLNPARSDPAYEPTARGGVRLAGAVDHHWPGYSWRNFEEAWDRLGDLEKPSTAGGKRDAGSRRYL</sequence>
<dbReference type="InterPro" id="IPR008912">
    <property type="entry name" value="Uncharacterised_CoxE"/>
</dbReference>
<accession>A0A2K8N8U7</accession>
<proteinExistence type="predicted"/>
<dbReference type="RefSeq" id="WP_100668516.1">
    <property type="nucleotide sequence ID" value="NZ_CP024955.1"/>
</dbReference>
<dbReference type="InterPro" id="IPR036465">
    <property type="entry name" value="vWFA_dom_sf"/>
</dbReference>
<evidence type="ECO:0008006" key="3">
    <source>
        <dbReference type="Google" id="ProtNLM"/>
    </source>
</evidence>
<organism evidence="1 2">
    <name type="scientific">Kyrpidia spormannii</name>
    <dbReference type="NCBI Taxonomy" id="2055160"/>
    <lineage>
        <taxon>Bacteria</taxon>
        <taxon>Bacillati</taxon>
        <taxon>Bacillota</taxon>
        <taxon>Bacilli</taxon>
        <taxon>Bacillales</taxon>
        <taxon>Alicyclobacillaceae</taxon>
        <taxon>Kyrpidia</taxon>
    </lineage>
</organism>
<dbReference type="KEGG" id="kyr:CVV65_13160"/>
<evidence type="ECO:0000313" key="1">
    <source>
        <dbReference type="EMBL" id="ATY85758.1"/>
    </source>
</evidence>
<dbReference type="Gene3D" id="3.40.50.410">
    <property type="entry name" value="von Willebrand factor, type A domain"/>
    <property type="match status" value="1"/>
</dbReference>
<dbReference type="PANTHER" id="PTHR39338">
    <property type="entry name" value="BLL5662 PROTEIN-RELATED"/>
    <property type="match status" value="1"/>
</dbReference>
<dbReference type="EMBL" id="CP024955">
    <property type="protein sequence ID" value="ATY85758.1"/>
    <property type="molecule type" value="Genomic_DNA"/>
</dbReference>
<dbReference type="AlphaFoldDB" id="A0A2K8N8U7"/>
<protein>
    <recommendedName>
        <fullName evidence="3">VWA domain-containing protein</fullName>
    </recommendedName>
</protein>